<accession>A0A0E9V1M1</accession>
<name>A0A0E9V1M1_ANGAN</name>
<dbReference type="AlphaFoldDB" id="A0A0E9V1M1"/>
<protein>
    <submittedName>
        <fullName evidence="1">Uncharacterized protein</fullName>
    </submittedName>
</protein>
<sequence length="52" mass="5802">MQLQYYCFGFKTESFLLTAALTTASYCSSRKPLALELLLLLIHTAILATAPY</sequence>
<evidence type="ECO:0000313" key="1">
    <source>
        <dbReference type="EMBL" id="JAH71320.1"/>
    </source>
</evidence>
<proteinExistence type="predicted"/>
<organism evidence="1">
    <name type="scientific">Anguilla anguilla</name>
    <name type="common">European freshwater eel</name>
    <name type="synonym">Muraena anguilla</name>
    <dbReference type="NCBI Taxonomy" id="7936"/>
    <lineage>
        <taxon>Eukaryota</taxon>
        <taxon>Metazoa</taxon>
        <taxon>Chordata</taxon>
        <taxon>Craniata</taxon>
        <taxon>Vertebrata</taxon>
        <taxon>Euteleostomi</taxon>
        <taxon>Actinopterygii</taxon>
        <taxon>Neopterygii</taxon>
        <taxon>Teleostei</taxon>
        <taxon>Anguilliformes</taxon>
        <taxon>Anguillidae</taxon>
        <taxon>Anguilla</taxon>
    </lineage>
</organism>
<dbReference type="EMBL" id="GBXM01037257">
    <property type="protein sequence ID" value="JAH71320.1"/>
    <property type="molecule type" value="Transcribed_RNA"/>
</dbReference>
<reference evidence="1" key="1">
    <citation type="submission" date="2014-11" db="EMBL/GenBank/DDBJ databases">
        <authorList>
            <person name="Amaro Gonzalez C."/>
        </authorList>
    </citation>
    <scope>NUCLEOTIDE SEQUENCE</scope>
</reference>
<reference evidence="1" key="2">
    <citation type="journal article" date="2015" name="Fish Shellfish Immunol.">
        <title>Early steps in the European eel (Anguilla anguilla)-Vibrio vulnificus interaction in the gills: Role of the RtxA13 toxin.</title>
        <authorList>
            <person name="Callol A."/>
            <person name="Pajuelo D."/>
            <person name="Ebbesson L."/>
            <person name="Teles M."/>
            <person name="MacKenzie S."/>
            <person name="Amaro C."/>
        </authorList>
    </citation>
    <scope>NUCLEOTIDE SEQUENCE</scope>
</reference>